<dbReference type="SMART" id="SM00342">
    <property type="entry name" value="HTH_ARAC"/>
    <property type="match status" value="1"/>
</dbReference>
<evidence type="ECO:0000259" key="4">
    <source>
        <dbReference type="PROSITE" id="PS01124"/>
    </source>
</evidence>
<dbReference type="PANTHER" id="PTHR46796">
    <property type="entry name" value="HTH-TYPE TRANSCRIPTIONAL ACTIVATOR RHAS-RELATED"/>
    <property type="match status" value="1"/>
</dbReference>
<evidence type="ECO:0000313" key="6">
    <source>
        <dbReference type="Proteomes" id="UP000715441"/>
    </source>
</evidence>
<accession>A0ABX1JDS3</accession>
<gene>
    <name evidence="5" type="ORF">HFP15_33945</name>
</gene>
<protein>
    <submittedName>
        <fullName evidence="5">Helix-turn-helix transcriptional regulator</fullName>
    </submittedName>
</protein>
<sequence length="254" mass="27170">MREAVVEAARFLARRCGERITLRDVADHVGYSPYHLARSFERQLGQPPGQFLGAHRFQLAKRLLLTTDERVIDVCDAVGFTSIGTFTARFTAAVGRSPVEFRRLPDVLADFPPRPVIVPGRARGGGMVTGSVRLSPAALALLGEAAAIYVGLFPRRSARGYPVSGSLLGESGDYLLTDVPPGAYWVLATALPARDGTEAQLLPARSVAGAAREPVRVSPGSPLHHRDVELDIAPDWSAPVLIALPPLASAGRPR</sequence>
<reference evidence="5 6" key="1">
    <citation type="submission" date="2020-04" db="EMBL/GenBank/DDBJ databases">
        <title>Novel species.</title>
        <authorList>
            <person name="Teo W.F.A."/>
            <person name="Lipun K."/>
            <person name="Srisuk N."/>
            <person name="Duangmal K."/>
        </authorList>
    </citation>
    <scope>NUCLEOTIDE SEQUENCE [LARGE SCALE GENOMIC DNA]</scope>
    <source>
        <strain evidence="5 6">K13G38</strain>
    </source>
</reference>
<proteinExistence type="predicted"/>
<dbReference type="InterPro" id="IPR018060">
    <property type="entry name" value="HTH_AraC"/>
</dbReference>
<dbReference type="InterPro" id="IPR009057">
    <property type="entry name" value="Homeodomain-like_sf"/>
</dbReference>
<keyword evidence="1" id="KW-0805">Transcription regulation</keyword>
<dbReference type="Proteomes" id="UP000715441">
    <property type="component" value="Unassembled WGS sequence"/>
</dbReference>
<name>A0ABX1JDS3_9PSEU</name>
<dbReference type="Gene3D" id="1.10.10.60">
    <property type="entry name" value="Homeodomain-like"/>
    <property type="match status" value="2"/>
</dbReference>
<keyword evidence="3" id="KW-0804">Transcription</keyword>
<dbReference type="Pfam" id="PF12833">
    <property type="entry name" value="HTH_18"/>
    <property type="match status" value="1"/>
</dbReference>
<comment type="caution">
    <text evidence="5">The sequence shown here is derived from an EMBL/GenBank/DDBJ whole genome shotgun (WGS) entry which is preliminary data.</text>
</comment>
<evidence type="ECO:0000313" key="5">
    <source>
        <dbReference type="EMBL" id="NKQ57876.1"/>
    </source>
</evidence>
<dbReference type="RefSeq" id="WP_168521155.1">
    <property type="nucleotide sequence ID" value="NZ_JAAXLS010000043.1"/>
</dbReference>
<keyword evidence="2" id="KW-0238">DNA-binding</keyword>
<dbReference type="EMBL" id="JAAXLS010000043">
    <property type="protein sequence ID" value="NKQ57876.1"/>
    <property type="molecule type" value="Genomic_DNA"/>
</dbReference>
<dbReference type="PROSITE" id="PS01124">
    <property type="entry name" value="HTH_ARAC_FAMILY_2"/>
    <property type="match status" value="1"/>
</dbReference>
<evidence type="ECO:0000256" key="1">
    <source>
        <dbReference type="ARBA" id="ARBA00023015"/>
    </source>
</evidence>
<evidence type="ECO:0000256" key="2">
    <source>
        <dbReference type="ARBA" id="ARBA00023125"/>
    </source>
</evidence>
<keyword evidence="6" id="KW-1185">Reference proteome</keyword>
<evidence type="ECO:0000256" key="3">
    <source>
        <dbReference type="ARBA" id="ARBA00023163"/>
    </source>
</evidence>
<feature type="domain" description="HTH araC/xylS-type" evidence="4">
    <location>
        <begin position="6"/>
        <end position="104"/>
    </location>
</feature>
<dbReference type="InterPro" id="IPR050204">
    <property type="entry name" value="AraC_XylS_family_regulators"/>
</dbReference>
<organism evidence="5 6">
    <name type="scientific">Amycolatopsis acididurans</name>
    <dbReference type="NCBI Taxonomy" id="2724524"/>
    <lineage>
        <taxon>Bacteria</taxon>
        <taxon>Bacillati</taxon>
        <taxon>Actinomycetota</taxon>
        <taxon>Actinomycetes</taxon>
        <taxon>Pseudonocardiales</taxon>
        <taxon>Pseudonocardiaceae</taxon>
        <taxon>Amycolatopsis</taxon>
    </lineage>
</organism>
<dbReference type="SUPFAM" id="SSF46689">
    <property type="entry name" value="Homeodomain-like"/>
    <property type="match status" value="2"/>
</dbReference>